<name>A0A9D0Z842_9FIRM</name>
<dbReference type="Proteomes" id="UP000886887">
    <property type="component" value="Unassembled WGS sequence"/>
</dbReference>
<comment type="caution">
    <text evidence="1">The sequence shown here is derived from an EMBL/GenBank/DDBJ whole genome shotgun (WGS) entry which is preliminary data.</text>
</comment>
<reference evidence="1" key="1">
    <citation type="submission" date="2020-10" db="EMBL/GenBank/DDBJ databases">
        <authorList>
            <person name="Gilroy R."/>
        </authorList>
    </citation>
    <scope>NUCLEOTIDE SEQUENCE</scope>
    <source>
        <strain evidence="1">ChiSxjej2B14-6234</strain>
    </source>
</reference>
<protein>
    <recommendedName>
        <fullName evidence="3">Spore coat protein</fullName>
    </recommendedName>
</protein>
<evidence type="ECO:0008006" key="3">
    <source>
        <dbReference type="Google" id="ProtNLM"/>
    </source>
</evidence>
<organism evidence="1 2">
    <name type="scientific">Candidatus Onthenecus intestinigallinarum</name>
    <dbReference type="NCBI Taxonomy" id="2840875"/>
    <lineage>
        <taxon>Bacteria</taxon>
        <taxon>Bacillati</taxon>
        <taxon>Bacillota</taxon>
        <taxon>Clostridia</taxon>
        <taxon>Eubacteriales</taxon>
        <taxon>Candidatus Onthenecus</taxon>
    </lineage>
</organism>
<dbReference type="AlphaFoldDB" id="A0A9D0Z842"/>
<evidence type="ECO:0000313" key="2">
    <source>
        <dbReference type="Proteomes" id="UP000886887"/>
    </source>
</evidence>
<proteinExistence type="predicted"/>
<sequence>MPQGNPQLTQKDLTLIGDQLTQEALANKKLECYAQAFTDPALQGVAQTLAQHHKQQYDRLFGYLNGQQ</sequence>
<accession>A0A9D0Z842</accession>
<gene>
    <name evidence="1" type="ORF">IAB73_01920</name>
</gene>
<reference evidence="1" key="2">
    <citation type="journal article" date="2021" name="PeerJ">
        <title>Extensive microbial diversity within the chicken gut microbiome revealed by metagenomics and culture.</title>
        <authorList>
            <person name="Gilroy R."/>
            <person name="Ravi A."/>
            <person name="Getino M."/>
            <person name="Pursley I."/>
            <person name="Horton D.L."/>
            <person name="Alikhan N.F."/>
            <person name="Baker D."/>
            <person name="Gharbi K."/>
            <person name="Hall N."/>
            <person name="Watson M."/>
            <person name="Adriaenssens E.M."/>
            <person name="Foster-Nyarko E."/>
            <person name="Jarju S."/>
            <person name="Secka A."/>
            <person name="Antonio M."/>
            <person name="Oren A."/>
            <person name="Chaudhuri R.R."/>
            <person name="La Ragione R."/>
            <person name="Hildebrand F."/>
            <person name="Pallen M.J."/>
        </authorList>
    </citation>
    <scope>NUCLEOTIDE SEQUENCE</scope>
    <source>
        <strain evidence="1">ChiSxjej2B14-6234</strain>
    </source>
</reference>
<evidence type="ECO:0000313" key="1">
    <source>
        <dbReference type="EMBL" id="HIQ70952.1"/>
    </source>
</evidence>
<dbReference type="EMBL" id="DVFJ01000006">
    <property type="protein sequence ID" value="HIQ70952.1"/>
    <property type="molecule type" value="Genomic_DNA"/>
</dbReference>